<keyword evidence="2" id="KW-0472">Membrane</keyword>
<name>A0AAD3TQC3_9TREE</name>
<dbReference type="AlphaFoldDB" id="A0AAD3TQC3"/>
<evidence type="ECO:0008006" key="6">
    <source>
        <dbReference type="Google" id="ProtNLM"/>
    </source>
</evidence>
<feature type="region of interest" description="Disordered" evidence="1">
    <location>
        <begin position="201"/>
        <end position="222"/>
    </location>
</feature>
<comment type="caution">
    <text evidence="4">The sequence shown here is derived from an EMBL/GenBank/DDBJ whole genome shotgun (WGS) entry which is preliminary data.</text>
</comment>
<keyword evidence="5" id="KW-1185">Reference proteome</keyword>
<evidence type="ECO:0000313" key="5">
    <source>
        <dbReference type="Proteomes" id="UP001222932"/>
    </source>
</evidence>
<gene>
    <name evidence="4" type="ORF">CspeluHIS016_0201020</name>
</gene>
<sequence length="416" mass="45315">MRCYSLVLLFSGAFALPLPVVTYTEAPVPAPAAESNPTSTLVLATSTSNQNQNNINAHKNTAAATVAGFFDTALPSGLSDLERVPSIQAAVLKIKQQRRLRLGITLGVFGVGASLAGAVAGVLTWSSRRKNRTGCQITSRPGLMDGHEDMAGVERVCLHLAHARERKRRQNQARQHIIGLNEADERALCEMRELYIHEAPKRAAQRRQAREARKRAKREEEREVRSTRLCEVVTMWAESVESSRHDAVDRFRRPQHITSLALPPPTSYHSSGPSPWTPASVDQFRVTSAAATISSSERVFDPMAMSRVSSYVESVIDAAHPGPESVTEEDAMDAYRRAQLMVIPPLAPLPPAAIYGSRVPSPGTSVTSSDEVFVTVPASARPQGQTATRDSPAMRYARAFSHSAAHLERPSSALTR</sequence>
<evidence type="ECO:0000256" key="3">
    <source>
        <dbReference type="SAM" id="SignalP"/>
    </source>
</evidence>
<evidence type="ECO:0000313" key="4">
    <source>
        <dbReference type="EMBL" id="GMK55046.1"/>
    </source>
</evidence>
<proteinExistence type="predicted"/>
<feature type="chain" id="PRO_5041906161" description="Transmembrane protein" evidence="3">
    <location>
        <begin position="16"/>
        <end position="416"/>
    </location>
</feature>
<reference evidence="4" key="2">
    <citation type="submission" date="2023-06" db="EMBL/GenBank/DDBJ databases">
        <authorList>
            <person name="Kobayashi Y."/>
            <person name="Kayamori A."/>
            <person name="Aoki K."/>
            <person name="Shiwa Y."/>
            <person name="Fujita N."/>
            <person name="Sugita T."/>
            <person name="Iwasaki W."/>
            <person name="Tanaka N."/>
            <person name="Takashima M."/>
        </authorList>
    </citation>
    <scope>NUCLEOTIDE SEQUENCE</scope>
    <source>
        <strain evidence="4">HIS016</strain>
    </source>
</reference>
<dbReference type="EMBL" id="BTCM01000002">
    <property type="protein sequence ID" value="GMK55046.1"/>
    <property type="molecule type" value="Genomic_DNA"/>
</dbReference>
<evidence type="ECO:0000256" key="1">
    <source>
        <dbReference type="SAM" id="MobiDB-lite"/>
    </source>
</evidence>
<feature type="signal peptide" evidence="3">
    <location>
        <begin position="1"/>
        <end position="15"/>
    </location>
</feature>
<keyword evidence="2" id="KW-1133">Transmembrane helix</keyword>
<protein>
    <recommendedName>
        <fullName evidence="6">Transmembrane protein</fullName>
    </recommendedName>
</protein>
<accession>A0AAD3TQC3</accession>
<dbReference type="Proteomes" id="UP001222932">
    <property type="component" value="Unassembled WGS sequence"/>
</dbReference>
<feature type="compositionally biased region" description="Basic residues" evidence="1">
    <location>
        <begin position="203"/>
        <end position="216"/>
    </location>
</feature>
<feature type="transmembrane region" description="Helical" evidence="2">
    <location>
        <begin position="102"/>
        <end position="123"/>
    </location>
</feature>
<evidence type="ECO:0000256" key="2">
    <source>
        <dbReference type="SAM" id="Phobius"/>
    </source>
</evidence>
<reference evidence="4" key="1">
    <citation type="journal article" date="2023" name="BMC Genomics">
        <title>Chromosome-level genome assemblies of Cutaneotrichosporon spp. (Trichosporonales, Basidiomycota) reveal imbalanced evolution between nucleotide sequences and chromosome synteny.</title>
        <authorList>
            <person name="Kobayashi Y."/>
            <person name="Kayamori A."/>
            <person name="Aoki K."/>
            <person name="Shiwa Y."/>
            <person name="Matsutani M."/>
            <person name="Fujita N."/>
            <person name="Sugita T."/>
            <person name="Iwasaki W."/>
            <person name="Tanaka N."/>
            <person name="Takashima M."/>
        </authorList>
    </citation>
    <scope>NUCLEOTIDE SEQUENCE</scope>
    <source>
        <strain evidence="4">HIS016</strain>
    </source>
</reference>
<keyword evidence="2" id="KW-0812">Transmembrane</keyword>
<organism evidence="4 5">
    <name type="scientific">Cutaneotrichosporon spelunceum</name>
    <dbReference type="NCBI Taxonomy" id="1672016"/>
    <lineage>
        <taxon>Eukaryota</taxon>
        <taxon>Fungi</taxon>
        <taxon>Dikarya</taxon>
        <taxon>Basidiomycota</taxon>
        <taxon>Agaricomycotina</taxon>
        <taxon>Tremellomycetes</taxon>
        <taxon>Trichosporonales</taxon>
        <taxon>Trichosporonaceae</taxon>
        <taxon>Cutaneotrichosporon</taxon>
    </lineage>
</organism>
<keyword evidence="3" id="KW-0732">Signal</keyword>